<name>A0ABQ6ICS6_9MICO</name>
<comment type="caution">
    <text evidence="1">The sequence shown here is derived from an EMBL/GenBank/DDBJ whole genome shotgun (WGS) entry which is preliminary data.</text>
</comment>
<dbReference type="Proteomes" id="UP001157125">
    <property type="component" value="Unassembled WGS sequence"/>
</dbReference>
<dbReference type="InterPro" id="IPR036271">
    <property type="entry name" value="Tet_transcr_reg_TetR-rel_C_sf"/>
</dbReference>
<sequence>MARMGQSIASVPEGGSAWDRIAGLLESITFTFADFPALRTVMRRMYDVDPDYRPAGALTGAVEHLIAAAVAEGSMRPGIRGGDLTLTAFALSGVVGRPTEPEREMLRRQLSLVLEGMRAENAGRPVPDAAMNDVEFHVFVHRSKAPTRLDSDARGT</sequence>
<protein>
    <submittedName>
        <fullName evidence="1">Uncharacterized protein</fullName>
    </submittedName>
</protein>
<proteinExistence type="predicted"/>
<gene>
    <name evidence="1" type="ORF">GCM10025876_17130</name>
</gene>
<accession>A0ABQ6ICS6</accession>
<reference evidence="2" key="1">
    <citation type="journal article" date="2019" name="Int. J. Syst. Evol. Microbiol.">
        <title>The Global Catalogue of Microorganisms (GCM) 10K type strain sequencing project: providing services to taxonomists for standard genome sequencing and annotation.</title>
        <authorList>
            <consortium name="The Broad Institute Genomics Platform"/>
            <consortium name="The Broad Institute Genome Sequencing Center for Infectious Disease"/>
            <person name="Wu L."/>
            <person name="Ma J."/>
        </authorList>
    </citation>
    <scope>NUCLEOTIDE SEQUENCE [LARGE SCALE GENOMIC DNA]</scope>
    <source>
        <strain evidence="2">NBRC 112299</strain>
    </source>
</reference>
<evidence type="ECO:0000313" key="2">
    <source>
        <dbReference type="Proteomes" id="UP001157125"/>
    </source>
</evidence>
<dbReference type="Gene3D" id="1.10.357.10">
    <property type="entry name" value="Tetracycline Repressor, domain 2"/>
    <property type="match status" value="1"/>
</dbReference>
<organism evidence="1 2">
    <name type="scientific">Demequina litorisediminis</name>
    <dbReference type="NCBI Taxonomy" id="1849022"/>
    <lineage>
        <taxon>Bacteria</taxon>
        <taxon>Bacillati</taxon>
        <taxon>Actinomycetota</taxon>
        <taxon>Actinomycetes</taxon>
        <taxon>Micrococcales</taxon>
        <taxon>Demequinaceae</taxon>
        <taxon>Demequina</taxon>
    </lineage>
</organism>
<dbReference type="RefSeq" id="WP_284328021.1">
    <property type="nucleotide sequence ID" value="NZ_BSUN01000001.1"/>
</dbReference>
<dbReference type="SUPFAM" id="SSF48498">
    <property type="entry name" value="Tetracyclin repressor-like, C-terminal domain"/>
    <property type="match status" value="1"/>
</dbReference>
<dbReference type="EMBL" id="BSUN01000001">
    <property type="protein sequence ID" value="GMA35509.1"/>
    <property type="molecule type" value="Genomic_DNA"/>
</dbReference>
<keyword evidence="2" id="KW-1185">Reference proteome</keyword>
<evidence type="ECO:0000313" key="1">
    <source>
        <dbReference type="EMBL" id="GMA35509.1"/>
    </source>
</evidence>